<dbReference type="InterPro" id="IPR036388">
    <property type="entry name" value="WH-like_DNA-bd_sf"/>
</dbReference>
<accession>A0AAF0IBM5</accession>
<dbReference type="InterPro" id="IPR036390">
    <property type="entry name" value="WH_DNA-bd_sf"/>
</dbReference>
<evidence type="ECO:0000313" key="3">
    <source>
        <dbReference type="Proteomes" id="UP000186851"/>
    </source>
</evidence>
<dbReference type="EMBL" id="CP091871">
    <property type="protein sequence ID" value="WEU40556.1"/>
    <property type="molecule type" value="Genomic_DNA"/>
</dbReference>
<dbReference type="PANTHER" id="PTHR43252:SF2">
    <property type="entry name" value="TRANSCRIPTION REGULATOR, PADR-LIKE FAMILY"/>
    <property type="match status" value="1"/>
</dbReference>
<evidence type="ECO:0000313" key="2">
    <source>
        <dbReference type="EMBL" id="WEU40556.1"/>
    </source>
</evidence>
<reference evidence="2" key="1">
    <citation type="journal article" date="2017" name="Nature">
        <title>Asgard archaea illuminate the origin of eukaryotic cellular complexity.</title>
        <authorList>
            <person name="Zaremba-Niedzwiedzka K."/>
            <person name="Caceres E.F."/>
            <person name="Saw J.H."/>
            <person name="Backstrom D."/>
            <person name="Juzokaite L."/>
            <person name="Vancaester E."/>
            <person name="Seitz K.W."/>
            <person name="Anantharaman K."/>
            <person name="Starnawski P."/>
            <person name="Kjeldsen K.U."/>
            <person name="Scott M.B."/>
            <person name="Nunoura T."/>
            <person name="Banfield J.F."/>
            <person name="Schramm A."/>
            <person name="Baker B.J."/>
            <person name="Spang A."/>
            <person name="Ettema T.J.G."/>
        </authorList>
    </citation>
    <scope>NUCLEOTIDE SEQUENCE</scope>
    <source>
        <strain evidence="2">LCB_4</strain>
    </source>
</reference>
<dbReference type="PANTHER" id="PTHR43252">
    <property type="entry name" value="TRANSCRIPTIONAL REGULATOR YQJI"/>
    <property type="match status" value="1"/>
</dbReference>
<organism evidence="2 3">
    <name type="scientific">Odinarchaeota yellowstonii (strain LCB_4)</name>
    <dbReference type="NCBI Taxonomy" id="1841599"/>
    <lineage>
        <taxon>Archaea</taxon>
        <taxon>Promethearchaeati</taxon>
        <taxon>Candidatus Odinarchaeota</taxon>
        <taxon>Candidatus Odinarchaeia</taxon>
        <taxon>Candidatus Odinarchaeales</taxon>
        <taxon>Candidatus Odinarchaeaceae</taxon>
        <taxon>Candidatus Odinarchaeum</taxon>
    </lineage>
</organism>
<reference evidence="2" key="2">
    <citation type="journal article" date="2022" name="Nat. Microbiol.">
        <title>A closed Candidatus Odinarchaeum chromosome exposes Asgard archaeal viruses.</title>
        <authorList>
            <person name="Tamarit D."/>
            <person name="Caceres E.F."/>
            <person name="Krupovic M."/>
            <person name="Nijland R."/>
            <person name="Eme L."/>
            <person name="Robinson N.P."/>
            <person name="Ettema T.J.G."/>
        </authorList>
    </citation>
    <scope>NUCLEOTIDE SEQUENCE</scope>
    <source>
        <strain evidence="2">LCB_4</strain>
    </source>
</reference>
<name>A0AAF0IBM5_ODILC</name>
<proteinExistence type="predicted"/>
<dbReference type="Gene3D" id="1.10.10.10">
    <property type="entry name" value="Winged helix-like DNA-binding domain superfamily/Winged helix DNA-binding domain"/>
    <property type="match status" value="1"/>
</dbReference>
<dbReference type="AlphaFoldDB" id="A0AAF0IBM5"/>
<dbReference type="Proteomes" id="UP000186851">
    <property type="component" value="Chromosome"/>
</dbReference>
<feature type="domain" description="Transcription regulator PadR N-terminal" evidence="1">
    <location>
        <begin position="27"/>
        <end position="100"/>
    </location>
</feature>
<dbReference type="InterPro" id="IPR005149">
    <property type="entry name" value="Tscrpt_reg_PadR_N"/>
</dbReference>
<protein>
    <submittedName>
        <fullName evidence="2">PadR family transcriptional regulator</fullName>
    </submittedName>
</protein>
<dbReference type="SUPFAM" id="SSF46785">
    <property type="entry name" value="Winged helix' DNA-binding domain"/>
    <property type="match status" value="1"/>
</dbReference>
<dbReference type="KEGG" id="oyw:OdinLCB4_001095"/>
<dbReference type="Pfam" id="PF03551">
    <property type="entry name" value="PadR"/>
    <property type="match status" value="1"/>
</dbReference>
<evidence type="ECO:0000259" key="1">
    <source>
        <dbReference type="Pfam" id="PF03551"/>
    </source>
</evidence>
<sequence length="116" mass="14005">MSNEGEFIKAVQRLKSKLTKENLWLYILRLLQEKPRYGYEIREEIKKRFNFYPAIVSGYVIIYKMKRDNLVEERLEKDQSKRADRKYYCITNKGLAALKEAKIFLEDLMKKVFDLT</sequence>
<gene>
    <name evidence="2" type="ORF">OdinLCB4_001095</name>
</gene>